<protein>
    <submittedName>
        <fullName evidence="2">Uncharacterized protein</fullName>
    </submittedName>
</protein>
<dbReference type="AlphaFoldDB" id="A0A1I7KCP0"/>
<dbReference type="RefSeq" id="WP_054257802.1">
    <property type="nucleotide sequence ID" value="NZ_CYIG01000058.1"/>
</dbReference>
<keyword evidence="3" id="KW-1185">Reference proteome</keyword>
<evidence type="ECO:0000313" key="2">
    <source>
        <dbReference type="EMBL" id="SFU95159.1"/>
    </source>
</evidence>
<sequence length="62" mass="6978">MKFEITKQCLRRSTSFATDLKSPDIEARFPAVRSVNRTTDRRDDQVGDVSTLGSNDAEPTFV</sequence>
<accession>A0A1I7KCP0</accession>
<name>A0A1I7KCP0_9BURK</name>
<evidence type="ECO:0000256" key="1">
    <source>
        <dbReference type="SAM" id="MobiDB-lite"/>
    </source>
</evidence>
<feature type="region of interest" description="Disordered" evidence="1">
    <location>
        <begin position="36"/>
        <end position="62"/>
    </location>
</feature>
<reference evidence="2 3" key="1">
    <citation type="submission" date="2016-10" db="EMBL/GenBank/DDBJ databases">
        <authorList>
            <person name="de Groot N.N."/>
        </authorList>
    </citation>
    <scope>NUCLEOTIDE SEQUENCE [LARGE SCALE GENOMIC DNA]</scope>
    <source>
        <strain evidence="2 3">R-24608</strain>
    </source>
</reference>
<proteinExistence type="predicted"/>
<evidence type="ECO:0000313" key="3">
    <source>
        <dbReference type="Proteomes" id="UP000183656"/>
    </source>
</evidence>
<organism evidence="2 3">
    <name type="scientific">Paenacidovorax caeni</name>
    <dbReference type="NCBI Taxonomy" id="343013"/>
    <lineage>
        <taxon>Bacteria</taxon>
        <taxon>Pseudomonadati</taxon>
        <taxon>Pseudomonadota</taxon>
        <taxon>Betaproteobacteria</taxon>
        <taxon>Burkholderiales</taxon>
        <taxon>Comamonadaceae</taxon>
        <taxon>Paenacidovorax</taxon>
    </lineage>
</organism>
<dbReference type="EMBL" id="FPBX01000046">
    <property type="protein sequence ID" value="SFU95159.1"/>
    <property type="molecule type" value="Genomic_DNA"/>
</dbReference>
<dbReference type="Proteomes" id="UP000183656">
    <property type="component" value="Unassembled WGS sequence"/>
</dbReference>
<gene>
    <name evidence="2" type="ORF">SAMN04489707_10469</name>
</gene>